<proteinExistence type="predicted"/>
<organism evidence="1 2">
    <name type="scientific">Elysia crispata</name>
    <name type="common">lettuce slug</name>
    <dbReference type="NCBI Taxonomy" id="231223"/>
    <lineage>
        <taxon>Eukaryota</taxon>
        <taxon>Metazoa</taxon>
        <taxon>Spiralia</taxon>
        <taxon>Lophotrochozoa</taxon>
        <taxon>Mollusca</taxon>
        <taxon>Gastropoda</taxon>
        <taxon>Heterobranchia</taxon>
        <taxon>Euthyneura</taxon>
        <taxon>Panpulmonata</taxon>
        <taxon>Sacoglossa</taxon>
        <taxon>Placobranchoidea</taxon>
        <taxon>Plakobranchidae</taxon>
        <taxon>Elysia</taxon>
    </lineage>
</organism>
<dbReference type="AlphaFoldDB" id="A0AAE1AJE1"/>
<sequence>MKCYRTTLETLNVDGLCDGQSPPRWRCTFLATRPRSARESQHHTARSVVFAEIFGSLLLPPLAEIFGSLLLPPLLQTNFRKQTRYKDGCTGIGSREFMTAQ</sequence>
<dbReference type="EMBL" id="JAWDGP010001738">
    <property type="protein sequence ID" value="KAK3788753.1"/>
    <property type="molecule type" value="Genomic_DNA"/>
</dbReference>
<evidence type="ECO:0000313" key="1">
    <source>
        <dbReference type="EMBL" id="KAK3788753.1"/>
    </source>
</evidence>
<keyword evidence="2" id="KW-1185">Reference proteome</keyword>
<comment type="caution">
    <text evidence="1">The sequence shown here is derived from an EMBL/GenBank/DDBJ whole genome shotgun (WGS) entry which is preliminary data.</text>
</comment>
<name>A0AAE1AJE1_9GAST</name>
<accession>A0AAE1AJE1</accession>
<evidence type="ECO:0000313" key="2">
    <source>
        <dbReference type="Proteomes" id="UP001283361"/>
    </source>
</evidence>
<reference evidence="1" key="1">
    <citation type="journal article" date="2023" name="G3 (Bethesda)">
        <title>A reference genome for the long-term kleptoplast-retaining sea slug Elysia crispata morphotype clarki.</title>
        <authorList>
            <person name="Eastman K.E."/>
            <person name="Pendleton A.L."/>
            <person name="Shaikh M.A."/>
            <person name="Suttiyut T."/>
            <person name="Ogas R."/>
            <person name="Tomko P."/>
            <person name="Gavelis G."/>
            <person name="Widhalm J.R."/>
            <person name="Wisecaver J.H."/>
        </authorList>
    </citation>
    <scope>NUCLEOTIDE SEQUENCE</scope>
    <source>
        <strain evidence="1">ECLA1</strain>
    </source>
</reference>
<gene>
    <name evidence="1" type="ORF">RRG08_029203</name>
</gene>
<protein>
    <submittedName>
        <fullName evidence="1">Uncharacterized protein</fullName>
    </submittedName>
</protein>
<dbReference type="Proteomes" id="UP001283361">
    <property type="component" value="Unassembled WGS sequence"/>
</dbReference>